<reference evidence="1" key="1">
    <citation type="submission" date="2022-12" db="EMBL/GenBank/DDBJ databases">
        <title>Clostridium sp. nov., isolated from industrial wastewater.</title>
        <authorList>
            <person name="Jiayan W."/>
        </authorList>
    </citation>
    <scope>NUCLEOTIDE SEQUENCE</scope>
    <source>
        <strain evidence="1">ZC22-4</strain>
    </source>
</reference>
<evidence type="ECO:0000313" key="2">
    <source>
        <dbReference type="Proteomes" id="UP001144612"/>
    </source>
</evidence>
<dbReference type="RefSeq" id="WP_268060357.1">
    <property type="nucleotide sequence ID" value="NZ_JAPQFJ010000003.1"/>
</dbReference>
<gene>
    <name evidence="1" type="ORF">OW729_04990</name>
</gene>
<dbReference type="Gene3D" id="3.30.1370.220">
    <property type="match status" value="1"/>
</dbReference>
<protein>
    <submittedName>
        <fullName evidence="1">Phage tail sheath protein</fullName>
    </submittedName>
</protein>
<sequence length="361" mass="40555">MTNNEQPSIDIIFKRLAGTAIQRSERGRVALLIKEDTTTEILKYKLSTDIDGTKYTEANKKSIEDCFYGVPMEVTVIPVASATETQDDNINKALKYITAQKIDYIGSNVKEYQDKIAQFVKEQEKLKKTYKAVVTQITTASDCKCVIELENAKVTFTGDRGEADALEYIPSLLGIFAGLSLSRSATYLELKNLKEVSIIDDVDTKIKNGKLCLINDEGLVRISTAVNSLTKIDADNPSVFTSIENVEAMHLIQNDLNTAFKAYIGAYKNTADRQNNVLIPSINAYFDDLEDKEILDKTYDNKSLINIEEQRKAWKAEKGDVVDAWTDKKVKNTPFHKSVFLKGDIKLNESIENIKFGIELF</sequence>
<name>A0ABT4D6N9_9CLOT</name>
<evidence type="ECO:0000313" key="1">
    <source>
        <dbReference type="EMBL" id="MCY6957959.1"/>
    </source>
</evidence>
<accession>A0ABT4D6N9</accession>
<dbReference type="Proteomes" id="UP001144612">
    <property type="component" value="Unassembled WGS sequence"/>
</dbReference>
<dbReference type="Gene3D" id="3.40.50.11790">
    <property type="match status" value="1"/>
</dbReference>
<dbReference type="EMBL" id="JAPQFJ010000003">
    <property type="protein sequence ID" value="MCY6957959.1"/>
    <property type="molecule type" value="Genomic_DNA"/>
</dbReference>
<organism evidence="1 2">
    <name type="scientific">Clostridium brassicae</name>
    <dbReference type="NCBI Taxonomy" id="2999072"/>
    <lineage>
        <taxon>Bacteria</taxon>
        <taxon>Bacillati</taxon>
        <taxon>Bacillota</taxon>
        <taxon>Clostridia</taxon>
        <taxon>Eubacteriales</taxon>
        <taxon>Clostridiaceae</taxon>
        <taxon>Clostridium</taxon>
    </lineage>
</organism>
<proteinExistence type="predicted"/>
<keyword evidence="2" id="KW-1185">Reference proteome</keyword>
<comment type="caution">
    <text evidence="1">The sequence shown here is derived from an EMBL/GenBank/DDBJ whole genome shotgun (WGS) entry which is preliminary data.</text>
</comment>